<evidence type="ECO:0000313" key="2">
    <source>
        <dbReference type="EMBL" id="EEW54632.1"/>
    </source>
</evidence>
<dbReference type="Pfam" id="PF04977">
    <property type="entry name" value="DivIC"/>
    <property type="match status" value="1"/>
</dbReference>
<reference evidence="2 4" key="1">
    <citation type="submission" date="2009-09" db="EMBL/GenBank/DDBJ databases">
        <authorList>
            <person name="Qin X."/>
            <person name="Bachman B."/>
            <person name="Battles P."/>
            <person name="Bell A."/>
            <person name="Bess C."/>
            <person name="Bickham C."/>
            <person name="Chaboub L."/>
            <person name="Chen D."/>
            <person name="Coyle M."/>
            <person name="Deiros D.R."/>
            <person name="Dinh H."/>
            <person name="Forbes L."/>
            <person name="Fowler G."/>
            <person name="Francisco L."/>
            <person name="Fu Q."/>
            <person name="Gubbala S."/>
            <person name="Hale W."/>
            <person name="Han Y."/>
            <person name="Hemphill L."/>
            <person name="Highlander S.K."/>
            <person name="Hirani K."/>
            <person name="Hogues M."/>
            <person name="Jackson L."/>
            <person name="Jakkamsetti A."/>
            <person name="Javaid M."/>
            <person name="Jiang H."/>
            <person name="Korchina V."/>
            <person name="Kovar C."/>
            <person name="Lara F."/>
            <person name="Lee S."/>
            <person name="Mata R."/>
            <person name="Mathew T."/>
            <person name="Moen C."/>
            <person name="Morales K."/>
            <person name="Munidasa M."/>
            <person name="Nazareth L."/>
            <person name="Ngo R."/>
            <person name="Nguyen L."/>
            <person name="Okwuonu G."/>
            <person name="Ongeri F."/>
            <person name="Patil S."/>
            <person name="Petrosino J."/>
            <person name="Pham C."/>
            <person name="Pham P."/>
            <person name="Pu L.-L."/>
            <person name="Puazo M."/>
            <person name="Raj R."/>
            <person name="Reid J."/>
            <person name="Rouhana J."/>
            <person name="Saada N."/>
            <person name="Shang Y."/>
            <person name="Simmons D."/>
            <person name="Thornton R."/>
            <person name="Warren J."/>
            <person name="Weissenberger G."/>
            <person name="Zhang J."/>
            <person name="Zhang L."/>
            <person name="Zhou C."/>
            <person name="Zhu D."/>
            <person name="Muzny D."/>
            <person name="Worley K."/>
            <person name="Gibbs R."/>
        </authorList>
    </citation>
    <scope>NUCLEOTIDE SEQUENCE [LARGE SCALE GENOMIC DNA]</scope>
    <source>
        <strain evidence="2 4">DSM 16041</strain>
    </source>
</reference>
<keyword evidence="1" id="KW-0472">Membrane</keyword>
<dbReference type="STRING" id="525309.HMPREF0494_0256"/>
<evidence type="ECO:0000313" key="4">
    <source>
        <dbReference type="Proteomes" id="UP000003675"/>
    </source>
</evidence>
<protein>
    <submittedName>
        <fullName evidence="2">Septum formation initiator</fullName>
    </submittedName>
</protein>
<keyword evidence="1" id="KW-1133">Transmembrane helix</keyword>
<dbReference type="InterPro" id="IPR007060">
    <property type="entry name" value="FtsL/DivIC"/>
</dbReference>
<dbReference type="OrthoDB" id="2151746at2"/>
<dbReference type="EMBL" id="AZDK01000002">
    <property type="protein sequence ID" value="KRK60797.1"/>
    <property type="molecule type" value="Genomic_DNA"/>
</dbReference>
<evidence type="ECO:0000256" key="1">
    <source>
        <dbReference type="SAM" id="Phobius"/>
    </source>
</evidence>
<reference evidence="3 5" key="2">
    <citation type="journal article" date="2015" name="Genome Announc.">
        <title>Expanding the biotechnology potential of lactobacilli through comparative genomics of 213 strains and associated genera.</title>
        <authorList>
            <person name="Sun Z."/>
            <person name="Harris H.M."/>
            <person name="McCann A."/>
            <person name="Guo C."/>
            <person name="Argimon S."/>
            <person name="Zhang W."/>
            <person name="Yang X."/>
            <person name="Jeffery I.B."/>
            <person name="Cooney J.C."/>
            <person name="Kagawa T.F."/>
            <person name="Liu W."/>
            <person name="Song Y."/>
            <person name="Salvetti E."/>
            <person name="Wrobel A."/>
            <person name="Rasinkangas P."/>
            <person name="Parkhill J."/>
            <person name="Rea M.C."/>
            <person name="O'Sullivan O."/>
            <person name="Ritari J."/>
            <person name="Douillard F.P."/>
            <person name="Paul Ross R."/>
            <person name="Yang R."/>
            <person name="Briner A.E."/>
            <person name="Felis G.E."/>
            <person name="de Vos W.M."/>
            <person name="Barrangou R."/>
            <person name="Klaenhammer T.R."/>
            <person name="Caufield P.W."/>
            <person name="Cui Y."/>
            <person name="Zhang H."/>
            <person name="O'Toole P.W."/>
        </authorList>
    </citation>
    <scope>NUCLEOTIDE SEQUENCE [LARGE SCALE GENOMIC DNA]</scope>
    <source>
        <strain evidence="3 5">DSM 16041</strain>
    </source>
</reference>
<organism evidence="2 4">
    <name type="scientific">Limosilactobacillus antri DSM 16041</name>
    <dbReference type="NCBI Taxonomy" id="525309"/>
    <lineage>
        <taxon>Bacteria</taxon>
        <taxon>Bacillati</taxon>
        <taxon>Bacillota</taxon>
        <taxon>Bacilli</taxon>
        <taxon>Lactobacillales</taxon>
        <taxon>Lactobacillaceae</taxon>
        <taxon>Limosilactobacillus</taxon>
    </lineage>
</organism>
<dbReference type="HOGENOM" id="CLU_134863_2_0_9"/>
<evidence type="ECO:0000313" key="5">
    <source>
        <dbReference type="Proteomes" id="UP000051883"/>
    </source>
</evidence>
<feature type="transmembrane region" description="Helical" evidence="1">
    <location>
        <begin position="36"/>
        <end position="53"/>
    </location>
</feature>
<name>C8P4L2_9LACO</name>
<sequence>MSRQGNSKVSQLETPYVHQVSADQQKRQVHAKRCRRIMLVFLVLFIILGIQIFQSKRTLAKVNANIAQYQTSLHKQRSTSRQLKQQIKLLHDPEYAQQVARAKYNYSKKGETIYNLDN</sequence>
<dbReference type="AlphaFoldDB" id="C8P4L2"/>
<dbReference type="RefSeq" id="WP_007124926.1">
    <property type="nucleotide sequence ID" value="NZ_AZDK01000002.1"/>
</dbReference>
<accession>C8P4L2</accession>
<dbReference type="EMBL" id="ACLL01000007">
    <property type="protein sequence ID" value="EEW54632.1"/>
    <property type="molecule type" value="Genomic_DNA"/>
</dbReference>
<dbReference type="InterPro" id="IPR039076">
    <property type="entry name" value="DivIC"/>
</dbReference>
<dbReference type="Proteomes" id="UP000003675">
    <property type="component" value="Unassembled WGS sequence"/>
</dbReference>
<dbReference type="PANTHER" id="PTHR40027:SF1">
    <property type="entry name" value="CELL DIVISION PROTEIN DIVIC"/>
    <property type="match status" value="1"/>
</dbReference>
<dbReference type="PATRIC" id="fig|525309.8.peg.843"/>
<keyword evidence="5" id="KW-1185">Reference proteome</keyword>
<proteinExistence type="predicted"/>
<keyword evidence="1" id="KW-0812">Transmembrane</keyword>
<comment type="caution">
    <text evidence="2">The sequence shown here is derived from an EMBL/GenBank/DDBJ whole genome shotgun (WGS) entry which is preliminary data.</text>
</comment>
<dbReference type="Proteomes" id="UP000051883">
    <property type="component" value="Unassembled WGS sequence"/>
</dbReference>
<dbReference type="GO" id="GO:0051301">
    <property type="term" value="P:cell division"/>
    <property type="evidence" value="ECO:0007669"/>
    <property type="project" value="InterPro"/>
</dbReference>
<gene>
    <name evidence="3" type="ORF">FC31_GL000835</name>
    <name evidence="2" type="ORF">HMPREF0494_0256</name>
</gene>
<dbReference type="eggNOG" id="COG2919">
    <property type="taxonomic scope" value="Bacteria"/>
</dbReference>
<dbReference type="PANTHER" id="PTHR40027">
    <property type="entry name" value="CELL DIVISION PROTEIN DIVIC"/>
    <property type="match status" value="1"/>
</dbReference>
<evidence type="ECO:0000313" key="3">
    <source>
        <dbReference type="EMBL" id="KRK60797.1"/>
    </source>
</evidence>